<dbReference type="Gene3D" id="1.20.1540.10">
    <property type="entry name" value="Rhomboid-like"/>
    <property type="match status" value="1"/>
</dbReference>
<dbReference type="Proteomes" id="UP000319449">
    <property type="component" value="Unassembled WGS sequence"/>
</dbReference>
<evidence type="ECO:0000256" key="4">
    <source>
        <dbReference type="ARBA" id="ARBA00023136"/>
    </source>
</evidence>
<feature type="transmembrane region" description="Helical" evidence="5">
    <location>
        <begin position="218"/>
        <end position="239"/>
    </location>
</feature>
<dbReference type="Pfam" id="PF01694">
    <property type="entry name" value="Rhomboid"/>
    <property type="match status" value="1"/>
</dbReference>
<evidence type="ECO:0000313" key="7">
    <source>
        <dbReference type="EMBL" id="TWJ33071.1"/>
    </source>
</evidence>
<dbReference type="SUPFAM" id="SSF144091">
    <property type="entry name" value="Rhomboid-like"/>
    <property type="match status" value="1"/>
</dbReference>
<feature type="transmembrane region" description="Helical" evidence="5">
    <location>
        <begin position="305"/>
        <end position="325"/>
    </location>
</feature>
<evidence type="ECO:0000256" key="1">
    <source>
        <dbReference type="ARBA" id="ARBA00004141"/>
    </source>
</evidence>
<feature type="domain" description="Peptidase S54 rhomboid" evidence="6">
    <location>
        <begin position="153"/>
        <end position="286"/>
    </location>
</feature>
<dbReference type="AlphaFoldDB" id="A0A562WS32"/>
<dbReference type="EMBL" id="VLLN01000002">
    <property type="protein sequence ID" value="TWJ33071.1"/>
    <property type="molecule type" value="Genomic_DNA"/>
</dbReference>
<organism evidence="7 8">
    <name type="scientific">Geobacter argillaceus</name>
    <dbReference type="NCBI Taxonomy" id="345631"/>
    <lineage>
        <taxon>Bacteria</taxon>
        <taxon>Pseudomonadati</taxon>
        <taxon>Thermodesulfobacteriota</taxon>
        <taxon>Desulfuromonadia</taxon>
        <taxon>Geobacterales</taxon>
        <taxon>Geobacteraceae</taxon>
        <taxon>Geobacter</taxon>
    </lineage>
</organism>
<name>A0A562WS32_9BACT</name>
<accession>A0A562WS32</accession>
<dbReference type="RefSeq" id="WP_246125722.1">
    <property type="nucleotide sequence ID" value="NZ_VLLN01000002.1"/>
</dbReference>
<evidence type="ECO:0000256" key="5">
    <source>
        <dbReference type="SAM" id="Phobius"/>
    </source>
</evidence>
<dbReference type="PANTHER" id="PTHR43066">
    <property type="entry name" value="RHOMBOID-RELATED PROTEIN"/>
    <property type="match status" value="1"/>
</dbReference>
<dbReference type="GO" id="GO:0004252">
    <property type="term" value="F:serine-type endopeptidase activity"/>
    <property type="evidence" value="ECO:0007669"/>
    <property type="project" value="InterPro"/>
</dbReference>
<feature type="transmembrane region" description="Helical" evidence="5">
    <location>
        <begin position="193"/>
        <end position="212"/>
    </location>
</feature>
<evidence type="ECO:0000313" key="8">
    <source>
        <dbReference type="Proteomes" id="UP000319449"/>
    </source>
</evidence>
<dbReference type="InterPro" id="IPR035952">
    <property type="entry name" value="Rhomboid-like_sf"/>
</dbReference>
<gene>
    <name evidence="7" type="ORF">JN12_00483</name>
</gene>
<keyword evidence="2 5" id="KW-0812">Transmembrane</keyword>
<dbReference type="GO" id="GO:0006508">
    <property type="term" value="P:proteolysis"/>
    <property type="evidence" value="ECO:0007669"/>
    <property type="project" value="UniProtKB-KW"/>
</dbReference>
<comment type="subcellular location">
    <subcellularLocation>
        <location evidence="1">Membrane</location>
        <topology evidence="1">Multi-pass membrane protein</topology>
    </subcellularLocation>
</comment>
<evidence type="ECO:0000259" key="6">
    <source>
        <dbReference type="Pfam" id="PF01694"/>
    </source>
</evidence>
<keyword evidence="7" id="KW-0378">Hydrolase</keyword>
<dbReference type="PANTHER" id="PTHR43066:SF5">
    <property type="entry name" value="RHOMBOID-LIKE PROTEIN 11, CHLOROPLASTIC-RELATED"/>
    <property type="match status" value="1"/>
</dbReference>
<feature type="transmembrane region" description="Helical" evidence="5">
    <location>
        <begin position="274"/>
        <end position="293"/>
    </location>
</feature>
<feature type="transmembrane region" description="Helical" evidence="5">
    <location>
        <begin position="168"/>
        <end position="186"/>
    </location>
</feature>
<protein>
    <submittedName>
        <fullName evidence="7">Membrane associated rhomboid family serine protease</fullName>
    </submittedName>
</protein>
<keyword evidence="3 5" id="KW-1133">Transmembrane helix</keyword>
<evidence type="ECO:0000256" key="2">
    <source>
        <dbReference type="ARBA" id="ARBA00022692"/>
    </source>
</evidence>
<sequence>MHEAVIIVSVMETVTGDPGTGEDGWRAIPADLGEDGGTILSERQLQLWTLVLQARTVPYRSAPCGTGWQLLVPLEAYPLALGELRQYEERNRNWPPPAPVTPVQYNNTLVTLSVLLLLATFHNITQLDASRFGYRYVDWYAIGSADAARMLDGEWWRAVTALTLHANWLHLFSNLTIGGFFIVCLCRELGSGVAWCLLLCSGILGNAANTLVQQPDHVSVGASTAVFAAVGSLAAISVVRYRQFPSKRWTLPAAAALALLGLLGTEGTQTDLGAHFFGFLFGIGFGLGGEFLINRYGRPGPLVNALLVLAGAGTVVAAWGVAIVYV</sequence>
<comment type="caution">
    <text evidence="7">The sequence shown here is derived from an EMBL/GenBank/DDBJ whole genome shotgun (WGS) entry which is preliminary data.</text>
</comment>
<keyword evidence="4 5" id="KW-0472">Membrane</keyword>
<dbReference type="GO" id="GO:0016020">
    <property type="term" value="C:membrane"/>
    <property type="evidence" value="ECO:0007669"/>
    <property type="project" value="UniProtKB-SubCell"/>
</dbReference>
<dbReference type="InterPro" id="IPR022764">
    <property type="entry name" value="Peptidase_S54_rhomboid_dom"/>
</dbReference>
<proteinExistence type="predicted"/>
<reference evidence="7 8" key="1">
    <citation type="submission" date="2019-07" db="EMBL/GenBank/DDBJ databases">
        <title>Genomic Encyclopedia of Archaeal and Bacterial Type Strains, Phase II (KMG-II): from individual species to whole genera.</title>
        <authorList>
            <person name="Goeker M."/>
        </authorList>
    </citation>
    <scope>NUCLEOTIDE SEQUENCE [LARGE SCALE GENOMIC DNA]</scope>
    <source>
        <strain evidence="7 8">ATCC BAA-1139</strain>
    </source>
</reference>
<keyword evidence="7" id="KW-0645">Protease</keyword>
<feature type="transmembrane region" description="Helical" evidence="5">
    <location>
        <begin position="251"/>
        <end position="268"/>
    </location>
</feature>
<evidence type="ECO:0000256" key="3">
    <source>
        <dbReference type="ARBA" id="ARBA00022989"/>
    </source>
</evidence>
<keyword evidence="8" id="KW-1185">Reference proteome</keyword>